<sequence length="45" mass="4900">MSYLITAAVFTIAGFALGVLFYRNNKAKVEATEAKAKTIADQFKS</sequence>
<reference evidence="1" key="1">
    <citation type="submission" date="2020-05" db="EMBL/GenBank/DDBJ databases">
        <authorList>
            <person name="Chiriac C."/>
            <person name="Salcher M."/>
            <person name="Ghai R."/>
            <person name="Kavagutti S V."/>
        </authorList>
    </citation>
    <scope>NUCLEOTIDE SEQUENCE</scope>
</reference>
<gene>
    <name evidence="1" type="ORF">UFOVP1325_35</name>
    <name evidence="2" type="ORF">UFOVP1435_36</name>
    <name evidence="3" type="ORF">UFOVP1530_26</name>
</gene>
<evidence type="ECO:0000313" key="3">
    <source>
        <dbReference type="EMBL" id="CAB5227975.1"/>
    </source>
</evidence>
<dbReference type="EMBL" id="LR797274">
    <property type="protein sequence ID" value="CAB4198897.1"/>
    <property type="molecule type" value="Genomic_DNA"/>
</dbReference>
<proteinExistence type="predicted"/>
<dbReference type="EMBL" id="LR797386">
    <property type="protein sequence ID" value="CAB4212822.1"/>
    <property type="molecule type" value="Genomic_DNA"/>
</dbReference>
<organism evidence="1">
    <name type="scientific">uncultured Caudovirales phage</name>
    <dbReference type="NCBI Taxonomy" id="2100421"/>
    <lineage>
        <taxon>Viruses</taxon>
        <taxon>Duplodnaviria</taxon>
        <taxon>Heunggongvirae</taxon>
        <taxon>Uroviricota</taxon>
        <taxon>Caudoviricetes</taxon>
        <taxon>Peduoviridae</taxon>
        <taxon>Maltschvirus</taxon>
        <taxon>Maltschvirus maltsch</taxon>
    </lineage>
</organism>
<dbReference type="EMBL" id="LR798379">
    <property type="protein sequence ID" value="CAB5227975.1"/>
    <property type="molecule type" value="Genomic_DNA"/>
</dbReference>
<accession>A0A6J5RX73</accession>
<protein>
    <submittedName>
        <fullName evidence="1">Uncharacterized protein</fullName>
    </submittedName>
</protein>
<name>A0A6J5RX73_9CAUD</name>
<evidence type="ECO:0000313" key="1">
    <source>
        <dbReference type="EMBL" id="CAB4198897.1"/>
    </source>
</evidence>
<evidence type="ECO:0000313" key="2">
    <source>
        <dbReference type="EMBL" id="CAB4212822.1"/>
    </source>
</evidence>